<organism evidence="2 3">
    <name type="scientific">Viridibacterium curvum</name>
    <dbReference type="NCBI Taxonomy" id="1101404"/>
    <lineage>
        <taxon>Bacteria</taxon>
        <taxon>Pseudomonadati</taxon>
        <taxon>Pseudomonadota</taxon>
        <taxon>Betaproteobacteria</taxon>
        <taxon>Rhodocyclales</taxon>
        <taxon>Rhodocyclaceae</taxon>
        <taxon>Viridibacterium</taxon>
    </lineage>
</organism>
<evidence type="ECO:0000259" key="1">
    <source>
        <dbReference type="Pfam" id="PF09423"/>
    </source>
</evidence>
<protein>
    <recommendedName>
        <fullName evidence="1">PhoD-like phosphatase metallophosphatase domain-containing protein</fullName>
    </recommendedName>
</protein>
<dbReference type="EMBL" id="BAABLD010000008">
    <property type="protein sequence ID" value="GAA5166288.1"/>
    <property type="molecule type" value="Genomic_DNA"/>
</dbReference>
<comment type="caution">
    <text evidence="2">The sequence shown here is derived from an EMBL/GenBank/DDBJ whole genome shotgun (WGS) entry which is preliminary data.</text>
</comment>
<dbReference type="PANTHER" id="PTHR33987:SF1">
    <property type="entry name" value="CALCINEURIN-LIKE METALLO-PHOSPHOESTERASE SUPERFAMILY PROTEIN"/>
    <property type="match status" value="1"/>
</dbReference>
<keyword evidence="3" id="KW-1185">Reference proteome</keyword>
<dbReference type="Pfam" id="PF09423">
    <property type="entry name" value="PhoD"/>
    <property type="match status" value="1"/>
</dbReference>
<dbReference type="SUPFAM" id="SSF56300">
    <property type="entry name" value="Metallo-dependent phosphatases"/>
    <property type="match status" value="1"/>
</dbReference>
<gene>
    <name evidence="2" type="ORF">GCM10025770_23170</name>
</gene>
<dbReference type="RefSeq" id="WP_345533122.1">
    <property type="nucleotide sequence ID" value="NZ_BAABLD010000008.1"/>
</dbReference>
<dbReference type="Gene3D" id="3.60.21.70">
    <property type="entry name" value="PhoD-like phosphatase"/>
    <property type="match status" value="1"/>
</dbReference>
<name>A0ABP9QSB3_9RHOO</name>
<dbReference type="InterPro" id="IPR018946">
    <property type="entry name" value="PhoD-like_MPP"/>
</dbReference>
<feature type="domain" description="PhoD-like phosphatase metallophosphatase" evidence="1">
    <location>
        <begin position="4"/>
        <end position="230"/>
    </location>
</feature>
<dbReference type="PANTHER" id="PTHR33987">
    <property type="entry name" value="CALCINEURIN-LIKE METALLO-PHOSPHOESTERASE SUPERFAMILY PROTEIN"/>
    <property type="match status" value="1"/>
</dbReference>
<reference evidence="3" key="1">
    <citation type="journal article" date="2019" name="Int. J. Syst. Evol. Microbiol.">
        <title>The Global Catalogue of Microorganisms (GCM) 10K type strain sequencing project: providing services to taxonomists for standard genome sequencing and annotation.</title>
        <authorList>
            <consortium name="The Broad Institute Genomics Platform"/>
            <consortium name="The Broad Institute Genome Sequencing Center for Infectious Disease"/>
            <person name="Wu L."/>
            <person name="Ma J."/>
        </authorList>
    </citation>
    <scope>NUCLEOTIDE SEQUENCE [LARGE SCALE GENOMIC DNA]</scope>
    <source>
        <strain evidence="3">JCM 18715</strain>
    </source>
</reference>
<dbReference type="InterPro" id="IPR038607">
    <property type="entry name" value="PhoD-like_sf"/>
</dbReference>
<sequence>MKIAIASCSKLQQTNPQPVWSEISAEKPDILLLTGDTIYLDHDHHSNPAKLQSELRQLYENQLAEQHFAALLADMKQRGADVVAIYDDHDFLGNNRYGGDEDPALRDVARAELIRAFAPRMTGADVYSVAKLGLVDLVVLDERFYRKSPLRSLGSRDAILGERQWSWLESVVSSSVAPYLVIVSSTTIHQFGDESWEQYRGAFERLRNLIAGRAGAMVISGDVHRNALYDDSGILEVVSSGVARNGVIFGSPRQNWGVLEFSPASVRIELKGLKAGSRFSADVALNDWRF</sequence>
<evidence type="ECO:0000313" key="3">
    <source>
        <dbReference type="Proteomes" id="UP001500547"/>
    </source>
</evidence>
<accession>A0ABP9QSB3</accession>
<dbReference type="Proteomes" id="UP001500547">
    <property type="component" value="Unassembled WGS sequence"/>
</dbReference>
<evidence type="ECO:0000313" key="2">
    <source>
        <dbReference type="EMBL" id="GAA5166288.1"/>
    </source>
</evidence>
<dbReference type="InterPro" id="IPR029052">
    <property type="entry name" value="Metallo-depent_PP-like"/>
</dbReference>
<proteinExistence type="predicted"/>